<dbReference type="EMBL" id="CP019312">
    <property type="protein sequence ID" value="APX12571.1"/>
    <property type="molecule type" value="Genomic_DNA"/>
</dbReference>
<dbReference type="STRING" id="299262.BWR18_13440"/>
<dbReference type="InterPro" id="IPR052741">
    <property type="entry name" value="Mitochondrial_HTD2"/>
</dbReference>
<dbReference type="PANTHER" id="PTHR28152:SF1">
    <property type="entry name" value="HYDROXYACYL-THIOESTER DEHYDRATASE TYPE 2, MITOCHONDRIAL"/>
    <property type="match status" value="1"/>
</dbReference>
<keyword evidence="3" id="KW-1185">Reference proteome</keyword>
<dbReference type="Proteomes" id="UP000186336">
    <property type="component" value="Chromosome"/>
</dbReference>
<dbReference type="InterPro" id="IPR029069">
    <property type="entry name" value="HotDog_dom_sf"/>
</dbReference>
<dbReference type="AlphaFoldDB" id="A0A1P8MX28"/>
<dbReference type="Pfam" id="PF13452">
    <property type="entry name" value="FAS1_DH_region"/>
    <property type="match status" value="1"/>
</dbReference>
<dbReference type="SUPFAM" id="SSF54637">
    <property type="entry name" value="Thioesterase/thiol ester dehydrase-isomerase"/>
    <property type="match status" value="2"/>
</dbReference>
<sequence length="279" mass="30230">MDQINTAAWVGKCASDMGCIDDAMATKLHATIGRSNEAAPHAGALLPPLWHWAAFPPMSHVEHLGTDGHPAPGALLPPLGLPRRMWAGGALSFHAPIKVGDTLQRHTAVRSVDTKTTDTGPMAFVTLDHTITGPQGLAIEERQDIVYLPMPEHFTPPKKRPMPSDVSERLDASPALLFRYSAVTFNAHRIHYDLDYAQRVEKYPGLVVHGPLQAALLMRHATEKAGQPPLFFDFRAVHPLFAGTPVEICSTDDDGILSLFTGQNGHQGMQATAMFGGTQ</sequence>
<evidence type="ECO:0000259" key="1">
    <source>
        <dbReference type="Pfam" id="PF13452"/>
    </source>
</evidence>
<accession>A0A1P8MX28</accession>
<dbReference type="Gene3D" id="3.10.129.10">
    <property type="entry name" value="Hotdog Thioesterase"/>
    <property type="match status" value="2"/>
</dbReference>
<evidence type="ECO:0000313" key="2">
    <source>
        <dbReference type="EMBL" id="APX12571.1"/>
    </source>
</evidence>
<proteinExistence type="predicted"/>
<gene>
    <name evidence="2" type="ORF">BWR18_13440</name>
</gene>
<organism evidence="2 3">
    <name type="scientific">Tateyamaria omphalii</name>
    <dbReference type="NCBI Taxonomy" id="299262"/>
    <lineage>
        <taxon>Bacteria</taxon>
        <taxon>Pseudomonadati</taxon>
        <taxon>Pseudomonadota</taxon>
        <taxon>Alphaproteobacteria</taxon>
        <taxon>Rhodobacterales</taxon>
        <taxon>Roseobacteraceae</taxon>
        <taxon>Tateyamaria</taxon>
    </lineage>
</organism>
<feature type="domain" description="FAS1-like dehydratase" evidence="1">
    <location>
        <begin position="55"/>
        <end position="139"/>
    </location>
</feature>
<dbReference type="KEGG" id="tom:BWR18_13440"/>
<dbReference type="PANTHER" id="PTHR28152">
    <property type="entry name" value="HYDROXYACYL-THIOESTER DEHYDRATASE TYPE 2, MITOCHONDRIAL"/>
    <property type="match status" value="1"/>
</dbReference>
<dbReference type="InterPro" id="IPR039569">
    <property type="entry name" value="FAS1-like_DH_region"/>
</dbReference>
<protein>
    <recommendedName>
        <fullName evidence="1">FAS1-like dehydratase domain-containing protein</fullName>
    </recommendedName>
</protein>
<dbReference type="GO" id="GO:0019171">
    <property type="term" value="F:(3R)-hydroxyacyl-[acyl-carrier-protein] dehydratase activity"/>
    <property type="evidence" value="ECO:0007669"/>
    <property type="project" value="TreeGrafter"/>
</dbReference>
<name>A0A1P8MX28_9RHOB</name>
<dbReference type="RefSeq" id="WP_076628951.1">
    <property type="nucleotide sequence ID" value="NZ_CP019312.1"/>
</dbReference>
<reference evidence="2 3" key="1">
    <citation type="submission" date="2017-01" db="EMBL/GenBank/DDBJ databases">
        <title>Complete genome of Tateyamaria omphalii DOK1-4 isolated from seawater in Dokdo.</title>
        <authorList>
            <person name="Kim J.H."/>
            <person name="Chi W.-J."/>
        </authorList>
    </citation>
    <scope>NUCLEOTIDE SEQUENCE [LARGE SCALE GENOMIC DNA]</scope>
    <source>
        <strain evidence="2 3">DOK1-4</strain>
    </source>
</reference>
<evidence type="ECO:0000313" key="3">
    <source>
        <dbReference type="Proteomes" id="UP000186336"/>
    </source>
</evidence>